<reference evidence="1 2" key="1">
    <citation type="submission" date="2016-03" db="EMBL/GenBank/DDBJ databases">
        <title>Whole genome sequencing of Grifola frondosa 9006-11.</title>
        <authorList>
            <person name="Min B."/>
            <person name="Park H."/>
            <person name="Kim J.-G."/>
            <person name="Cho H."/>
            <person name="Oh Y.-L."/>
            <person name="Kong W.-S."/>
            <person name="Choi I.-G."/>
        </authorList>
    </citation>
    <scope>NUCLEOTIDE SEQUENCE [LARGE SCALE GENOMIC DNA]</scope>
    <source>
        <strain evidence="1 2">9006-11</strain>
    </source>
</reference>
<keyword evidence="2" id="KW-1185">Reference proteome</keyword>
<accession>A0A1C7MSY7</accession>
<dbReference type="Proteomes" id="UP000092993">
    <property type="component" value="Unassembled WGS sequence"/>
</dbReference>
<evidence type="ECO:0000313" key="2">
    <source>
        <dbReference type="Proteomes" id="UP000092993"/>
    </source>
</evidence>
<protein>
    <submittedName>
        <fullName evidence="1">Uncharacterized protein</fullName>
    </submittedName>
</protein>
<sequence>MSQRRWARRTSIAAFLIAKVRRDVFTPALSPAFTCTPADANLTTLVHFLMDSAPVEVEGLSSVEACILPHLVTRSKKLLYALNVKVPNLVLRLCAPNSEARRARRSTPYLICAVSHGYNDTRQTEIAEC</sequence>
<evidence type="ECO:0000313" key="1">
    <source>
        <dbReference type="EMBL" id="OBZ79982.1"/>
    </source>
</evidence>
<gene>
    <name evidence="1" type="ORF">A0H81_00704</name>
</gene>
<name>A0A1C7MSY7_GRIFR</name>
<dbReference type="EMBL" id="LUGG01000001">
    <property type="protein sequence ID" value="OBZ79982.1"/>
    <property type="molecule type" value="Genomic_DNA"/>
</dbReference>
<comment type="caution">
    <text evidence="1">The sequence shown here is derived from an EMBL/GenBank/DDBJ whole genome shotgun (WGS) entry which is preliminary data.</text>
</comment>
<proteinExistence type="predicted"/>
<organism evidence="1 2">
    <name type="scientific">Grifola frondosa</name>
    <name type="common">Maitake</name>
    <name type="synonym">Polyporus frondosus</name>
    <dbReference type="NCBI Taxonomy" id="5627"/>
    <lineage>
        <taxon>Eukaryota</taxon>
        <taxon>Fungi</taxon>
        <taxon>Dikarya</taxon>
        <taxon>Basidiomycota</taxon>
        <taxon>Agaricomycotina</taxon>
        <taxon>Agaricomycetes</taxon>
        <taxon>Polyporales</taxon>
        <taxon>Grifolaceae</taxon>
        <taxon>Grifola</taxon>
    </lineage>
</organism>
<dbReference type="AlphaFoldDB" id="A0A1C7MSY7"/>